<evidence type="ECO:0000313" key="4">
    <source>
        <dbReference type="Proteomes" id="UP000594364"/>
    </source>
</evidence>
<feature type="compositionally biased region" description="Polar residues" evidence="1">
    <location>
        <begin position="129"/>
        <end position="149"/>
    </location>
</feature>
<feature type="compositionally biased region" description="Polar residues" evidence="1">
    <location>
        <begin position="61"/>
        <end position="74"/>
    </location>
</feature>
<name>A0A7S9PS51_EPIFF</name>
<keyword evidence="4" id="KW-1185">Reference proteome</keyword>
<organism evidence="3 4">
    <name type="scientific">Epichloe festucae (strain Fl1)</name>
    <dbReference type="NCBI Taxonomy" id="877507"/>
    <lineage>
        <taxon>Eukaryota</taxon>
        <taxon>Fungi</taxon>
        <taxon>Dikarya</taxon>
        <taxon>Ascomycota</taxon>
        <taxon>Pezizomycotina</taxon>
        <taxon>Sordariomycetes</taxon>
        <taxon>Hypocreomycetidae</taxon>
        <taxon>Hypocreales</taxon>
        <taxon>Clavicipitaceae</taxon>
        <taxon>Epichloe</taxon>
    </lineage>
</organism>
<protein>
    <submittedName>
        <fullName evidence="3">Uncharacterized protein</fullName>
    </submittedName>
</protein>
<feature type="compositionally biased region" description="Low complexity" evidence="1">
    <location>
        <begin position="106"/>
        <end position="115"/>
    </location>
</feature>
<feature type="region of interest" description="Disordered" evidence="1">
    <location>
        <begin position="44"/>
        <end position="169"/>
    </location>
</feature>
<keyword evidence="2" id="KW-0732">Signal</keyword>
<dbReference type="Proteomes" id="UP000594364">
    <property type="component" value="Chromosome 1"/>
</dbReference>
<evidence type="ECO:0000256" key="2">
    <source>
        <dbReference type="SAM" id="SignalP"/>
    </source>
</evidence>
<feature type="compositionally biased region" description="Low complexity" evidence="1">
    <location>
        <begin position="256"/>
        <end position="273"/>
    </location>
</feature>
<sequence length="279" mass="28029">MAKFLACGLGATTLVAATERTVTVTMTACAASCYSTVSICAGPSTTPDTRQSYSSSSSSSREPSLPTTSWSSSAAGHHPRPSSEDNTYGPSATRVSSPGLPVPTASQSQSSTDGHSSTRDACGPPASRAPSSAHTGRYSSSSTAPHGNYTTGPGTGPAPTGIRTSSEVSSKTAASTTFFGPGFPTVVLPAPTTHSSGTISYQSSADATGTSRSGRESRTNPAPTTFVTTTKVSSSEDATSSTEELPPSYGSPTNGPPSYDDPPSYSQPPSYGGANVESA</sequence>
<feature type="compositionally biased region" description="Low complexity" evidence="1">
    <location>
        <begin position="224"/>
        <end position="244"/>
    </location>
</feature>
<feature type="chain" id="PRO_5034152918" evidence="2">
    <location>
        <begin position="18"/>
        <end position="279"/>
    </location>
</feature>
<proteinExistence type="predicted"/>
<dbReference type="AlphaFoldDB" id="A0A7S9PS51"/>
<gene>
    <name evidence="3" type="ORF">C2857_004958</name>
</gene>
<feature type="signal peptide" evidence="2">
    <location>
        <begin position="1"/>
        <end position="17"/>
    </location>
</feature>
<feature type="region of interest" description="Disordered" evidence="1">
    <location>
        <begin position="189"/>
        <end position="279"/>
    </location>
</feature>
<evidence type="ECO:0000313" key="3">
    <source>
        <dbReference type="EMBL" id="QPG94143.1"/>
    </source>
</evidence>
<feature type="compositionally biased region" description="Polar residues" evidence="1">
    <location>
        <begin position="84"/>
        <end position="96"/>
    </location>
</feature>
<feature type="compositionally biased region" description="Polar residues" evidence="1">
    <location>
        <begin position="192"/>
        <end position="212"/>
    </location>
</feature>
<reference evidence="3 4" key="1">
    <citation type="journal article" date="2018" name="PLoS Genet.">
        <title>Repeat elements organise 3D genome structure and mediate transcription in the filamentous fungus Epichloe festucae.</title>
        <authorList>
            <person name="Winter D.J."/>
            <person name="Ganley A.R.D."/>
            <person name="Young C.A."/>
            <person name="Liachko I."/>
            <person name="Schardl C.L."/>
            <person name="Dupont P.Y."/>
            <person name="Berry D."/>
            <person name="Ram A."/>
            <person name="Scott B."/>
            <person name="Cox M.P."/>
        </authorList>
    </citation>
    <scope>NUCLEOTIDE SEQUENCE [LARGE SCALE GENOMIC DNA]</scope>
    <source>
        <strain evidence="3 4">Fl1</strain>
    </source>
</reference>
<accession>A0A7S9PS51</accession>
<dbReference type="EMBL" id="CP031385">
    <property type="protein sequence ID" value="QPG94143.1"/>
    <property type="molecule type" value="Genomic_DNA"/>
</dbReference>
<evidence type="ECO:0000256" key="1">
    <source>
        <dbReference type="SAM" id="MobiDB-lite"/>
    </source>
</evidence>